<evidence type="ECO:0000313" key="3">
    <source>
        <dbReference type="EMBL" id="MFC4725495.1"/>
    </source>
</evidence>
<proteinExistence type="predicted"/>
<dbReference type="Gene3D" id="3.40.50.12710">
    <property type="match status" value="1"/>
</dbReference>
<sequence>MTEADEFNPAARIASNLRARIASQGPLPVSVFMMEALFDPMAGYYATRDPIGAGSDFITAPEISQMFGELLGLWAAQCWQDMGAPESLVLAELGPGKATMMADMLRAGRAVPGFADALKISLVEASAALKMVQGQTLARVGVPVGWAKSLETIPAGPGIIFGNEFLDCLPVRQAVRVEGQWRERCVTLHPDDESRFAFVTGPVIAEDDPFIPDALRASPDGALVELRPGDAQVVDALAARFSEHPGHALFIDYGPAVSEPGDTLQAIRAHQKVDPLDAPGTADLTARVDFDTLARRARSAGLDVYGPVEQGAFLKGLGMEQRAAALAASRPDQRGTIARQLHRLTADDEMGVLFKVIALSAPGMPAPPGLTFFTG</sequence>
<dbReference type="PANTHER" id="PTHR12049:SF7">
    <property type="entry name" value="PROTEIN ARGININE METHYLTRANSFERASE NDUFAF7, MITOCHONDRIAL"/>
    <property type="match status" value="1"/>
</dbReference>
<gene>
    <name evidence="3" type="ORF">ACFPB0_09365</name>
</gene>
<evidence type="ECO:0000256" key="2">
    <source>
        <dbReference type="ARBA" id="ARBA00022679"/>
    </source>
</evidence>
<protein>
    <submittedName>
        <fullName evidence="3">Class I SAM-dependent methyltransferase</fullName>
    </submittedName>
</protein>
<keyword evidence="1 3" id="KW-0489">Methyltransferase</keyword>
<name>A0ABV9NF12_9PROT</name>
<dbReference type="Pfam" id="PF02636">
    <property type="entry name" value="Methyltransf_28"/>
    <property type="match status" value="1"/>
</dbReference>
<dbReference type="PANTHER" id="PTHR12049">
    <property type="entry name" value="PROTEIN ARGININE METHYLTRANSFERASE NDUFAF7, MITOCHONDRIAL"/>
    <property type="match status" value="1"/>
</dbReference>
<dbReference type="SUPFAM" id="SSF53335">
    <property type="entry name" value="S-adenosyl-L-methionine-dependent methyltransferases"/>
    <property type="match status" value="1"/>
</dbReference>
<keyword evidence="2" id="KW-0808">Transferase</keyword>
<organism evidence="3 4">
    <name type="scientific">Glycocaulis abyssi</name>
    <dbReference type="NCBI Taxonomy" id="1433403"/>
    <lineage>
        <taxon>Bacteria</taxon>
        <taxon>Pseudomonadati</taxon>
        <taxon>Pseudomonadota</taxon>
        <taxon>Alphaproteobacteria</taxon>
        <taxon>Maricaulales</taxon>
        <taxon>Maricaulaceae</taxon>
        <taxon>Glycocaulis</taxon>
    </lineage>
</organism>
<comment type="caution">
    <text evidence="3">The sequence shown here is derived from an EMBL/GenBank/DDBJ whole genome shotgun (WGS) entry which is preliminary data.</text>
</comment>
<dbReference type="GO" id="GO:0008168">
    <property type="term" value="F:methyltransferase activity"/>
    <property type="evidence" value="ECO:0007669"/>
    <property type="project" value="UniProtKB-KW"/>
</dbReference>
<dbReference type="InterPro" id="IPR003788">
    <property type="entry name" value="NDUFAF7"/>
</dbReference>
<dbReference type="Proteomes" id="UP001596024">
    <property type="component" value="Unassembled WGS sequence"/>
</dbReference>
<dbReference type="EMBL" id="JBHSGQ010000004">
    <property type="protein sequence ID" value="MFC4725495.1"/>
    <property type="molecule type" value="Genomic_DNA"/>
</dbReference>
<dbReference type="InterPro" id="IPR038375">
    <property type="entry name" value="NDUFAF7_sf"/>
</dbReference>
<dbReference type="RefSeq" id="WP_371393431.1">
    <property type="nucleotide sequence ID" value="NZ_CP163421.1"/>
</dbReference>
<accession>A0ABV9NF12</accession>
<dbReference type="GO" id="GO:0032259">
    <property type="term" value="P:methylation"/>
    <property type="evidence" value="ECO:0007669"/>
    <property type="project" value="UniProtKB-KW"/>
</dbReference>
<reference evidence="4" key="1">
    <citation type="journal article" date="2019" name="Int. J. Syst. Evol. Microbiol.">
        <title>The Global Catalogue of Microorganisms (GCM) 10K type strain sequencing project: providing services to taxonomists for standard genome sequencing and annotation.</title>
        <authorList>
            <consortium name="The Broad Institute Genomics Platform"/>
            <consortium name="The Broad Institute Genome Sequencing Center for Infectious Disease"/>
            <person name="Wu L."/>
            <person name="Ma J."/>
        </authorList>
    </citation>
    <scope>NUCLEOTIDE SEQUENCE [LARGE SCALE GENOMIC DNA]</scope>
    <source>
        <strain evidence="4">CCUG 62981</strain>
    </source>
</reference>
<keyword evidence="4" id="KW-1185">Reference proteome</keyword>
<evidence type="ECO:0000256" key="1">
    <source>
        <dbReference type="ARBA" id="ARBA00022603"/>
    </source>
</evidence>
<evidence type="ECO:0000313" key="4">
    <source>
        <dbReference type="Proteomes" id="UP001596024"/>
    </source>
</evidence>
<dbReference type="InterPro" id="IPR029063">
    <property type="entry name" value="SAM-dependent_MTases_sf"/>
</dbReference>